<evidence type="ECO:0000313" key="4">
    <source>
        <dbReference type="Proteomes" id="UP000023152"/>
    </source>
</evidence>
<evidence type="ECO:0000256" key="2">
    <source>
        <dbReference type="SAM" id="SignalP"/>
    </source>
</evidence>
<keyword evidence="4" id="KW-1185">Reference proteome</keyword>
<reference evidence="3 4" key="1">
    <citation type="journal article" date="2013" name="Curr. Biol.">
        <title>The Genome of the Foraminiferan Reticulomyxa filosa.</title>
        <authorList>
            <person name="Glockner G."/>
            <person name="Hulsmann N."/>
            <person name="Schleicher M."/>
            <person name="Noegel A.A."/>
            <person name="Eichinger L."/>
            <person name="Gallinger C."/>
            <person name="Pawlowski J."/>
            <person name="Sierra R."/>
            <person name="Euteneuer U."/>
            <person name="Pillet L."/>
            <person name="Moustafa A."/>
            <person name="Platzer M."/>
            <person name="Groth M."/>
            <person name="Szafranski K."/>
            <person name="Schliwa M."/>
        </authorList>
    </citation>
    <scope>NUCLEOTIDE SEQUENCE [LARGE SCALE GENOMIC DNA]</scope>
</reference>
<feature type="signal peptide" evidence="2">
    <location>
        <begin position="1"/>
        <end position="24"/>
    </location>
</feature>
<dbReference type="Proteomes" id="UP000023152">
    <property type="component" value="Unassembled WGS sequence"/>
</dbReference>
<accession>X6MEA0</accession>
<dbReference type="PROSITE" id="PS51257">
    <property type="entry name" value="PROKAR_LIPOPROTEIN"/>
    <property type="match status" value="1"/>
</dbReference>
<gene>
    <name evidence="3" type="ORF">RFI_25400</name>
</gene>
<feature type="compositionally biased region" description="Low complexity" evidence="1">
    <location>
        <begin position="100"/>
        <end position="109"/>
    </location>
</feature>
<evidence type="ECO:0000313" key="3">
    <source>
        <dbReference type="EMBL" id="ETO11976.1"/>
    </source>
</evidence>
<feature type="compositionally biased region" description="Basic and acidic residues" evidence="1">
    <location>
        <begin position="110"/>
        <end position="119"/>
    </location>
</feature>
<name>X6MEA0_RETFI</name>
<dbReference type="AlphaFoldDB" id="X6MEA0"/>
<dbReference type="EMBL" id="ASPP01021854">
    <property type="protein sequence ID" value="ETO11976.1"/>
    <property type="molecule type" value="Genomic_DNA"/>
</dbReference>
<evidence type="ECO:0000256" key="1">
    <source>
        <dbReference type="SAM" id="MobiDB-lite"/>
    </source>
</evidence>
<comment type="caution">
    <text evidence="3">The sequence shown here is derived from an EMBL/GenBank/DDBJ whole genome shotgun (WGS) entry which is preliminary data.</text>
</comment>
<organism evidence="3 4">
    <name type="scientific">Reticulomyxa filosa</name>
    <dbReference type="NCBI Taxonomy" id="46433"/>
    <lineage>
        <taxon>Eukaryota</taxon>
        <taxon>Sar</taxon>
        <taxon>Rhizaria</taxon>
        <taxon>Retaria</taxon>
        <taxon>Foraminifera</taxon>
        <taxon>Monothalamids</taxon>
        <taxon>Reticulomyxidae</taxon>
        <taxon>Reticulomyxa</taxon>
    </lineage>
</organism>
<feature type="chain" id="PRO_5004974886" evidence="2">
    <location>
        <begin position="25"/>
        <end position="215"/>
    </location>
</feature>
<protein>
    <submittedName>
        <fullName evidence="3">Uncharacterized protein</fullName>
    </submittedName>
</protein>
<proteinExistence type="predicted"/>
<sequence>MLVLWWRGCRNALVLNYWVGSCLWYQHMRNKKNQDLLRFQQLLDPSKGPEKMQNIMKLELDTVLMRSACKASSRPRRQAAMRCRGDAYFVSKRGLSATPSLSLSLSQSQRKSEGRDKRVLQPRGPSRQEWQSHFADWPWYPYEGLRQEVKLRVGQERTTKVPREIMERIPNWNSRVVYIDENDNVLLKVSKESLDKWRLKYAMEYNNNNNNNNNN</sequence>
<keyword evidence="2" id="KW-0732">Signal</keyword>
<feature type="region of interest" description="Disordered" evidence="1">
    <location>
        <begin position="100"/>
        <end position="127"/>
    </location>
</feature>